<evidence type="ECO:0000313" key="2">
    <source>
        <dbReference type="EMBL" id="MBB5427078.1"/>
    </source>
</evidence>
<reference evidence="2 3" key="1">
    <citation type="submission" date="2020-08" db="EMBL/GenBank/DDBJ databases">
        <title>Genomic Encyclopedia of Type Strains, Phase IV (KMG-V): Genome sequencing to study the core and pangenomes of soil and plant-associated prokaryotes.</title>
        <authorList>
            <person name="Whitman W."/>
        </authorList>
    </citation>
    <scope>NUCLEOTIDE SEQUENCE [LARGE SCALE GENOMIC DNA]</scope>
    <source>
        <strain evidence="2 3">JPY158</strain>
    </source>
</reference>
<proteinExistence type="predicted"/>
<comment type="caution">
    <text evidence="2">The sequence shown here is derived from an EMBL/GenBank/DDBJ whole genome shotgun (WGS) entry which is preliminary data.</text>
</comment>
<protein>
    <submittedName>
        <fullName evidence="2">Uncharacterized protein</fullName>
    </submittedName>
</protein>
<feature type="region of interest" description="Disordered" evidence="1">
    <location>
        <begin position="1"/>
        <end position="55"/>
    </location>
</feature>
<dbReference type="RefSeq" id="WP_176134709.1">
    <property type="nucleotide sequence ID" value="NZ_VTVD01000001.1"/>
</dbReference>
<organism evidence="2 3">
    <name type="scientific">Paraburkholderia atlantica</name>
    <dbReference type="NCBI Taxonomy" id="2654982"/>
    <lineage>
        <taxon>Bacteria</taxon>
        <taxon>Pseudomonadati</taxon>
        <taxon>Pseudomonadota</taxon>
        <taxon>Betaproteobacteria</taxon>
        <taxon>Burkholderiales</taxon>
        <taxon>Burkholderiaceae</taxon>
        <taxon>Paraburkholderia</taxon>
    </lineage>
</organism>
<feature type="compositionally biased region" description="Basic and acidic residues" evidence="1">
    <location>
        <begin position="1"/>
        <end position="10"/>
    </location>
</feature>
<evidence type="ECO:0000256" key="1">
    <source>
        <dbReference type="SAM" id="MobiDB-lite"/>
    </source>
</evidence>
<dbReference type="Proteomes" id="UP000592780">
    <property type="component" value="Unassembled WGS sequence"/>
</dbReference>
<gene>
    <name evidence="2" type="ORF">HDG40_005257</name>
</gene>
<evidence type="ECO:0000313" key="3">
    <source>
        <dbReference type="Proteomes" id="UP000592780"/>
    </source>
</evidence>
<name>A0A7W8QAX9_PARAM</name>
<accession>A0A7W8QAX9</accession>
<dbReference type="AlphaFoldDB" id="A0A7W8QAX9"/>
<keyword evidence="3" id="KW-1185">Reference proteome</keyword>
<feature type="compositionally biased region" description="Polar residues" evidence="1">
    <location>
        <begin position="17"/>
        <end position="27"/>
    </location>
</feature>
<sequence>MEKNVVKDDGEAAASGPSGQRYAQTPGETAAAADRGQSAIERAPPQQRGRLKKPRESLHVWIVHFDAEPSSRPLASDDEE</sequence>
<dbReference type="EMBL" id="JACHDD010000008">
    <property type="protein sequence ID" value="MBB5427078.1"/>
    <property type="molecule type" value="Genomic_DNA"/>
</dbReference>